<dbReference type="EMBL" id="LT598458">
    <property type="protein sequence ID" value="SCU90039.1"/>
    <property type="molecule type" value="Genomic_DNA"/>
</dbReference>
<feature type="region of interest" description="Disordered" evidence="3">
    <location>
        <begin position="1158"/>
        <end position="1197"/>
    </location>
</feature>
<feature type="compositionally biased region" description="Polar residues" evidence="3">
    <location>
        <begin position="1250"/>
        <end position="1259"/>
    </location>
</feature>
<evidence type="ECO:0000313" key="5">
    <source>
        <dbReference type="EMBL" id="SCU90039.1"/>
    </source>
</evidence>
<dbReference type="STRING" id="1266660.A0A1G4JI21"/>
<dbReference type="InterPro" id="IPR000210">
    <property type="entry name" value="BTB/POZ_dom"/>
</dbReference>
<sequence length="1434" mass="161175">MNNKKQAASQDIFGRDLSYLLACHPRLKRLGDIDLYSHEAESGYTPLHVCLRNGYLQKAFKLYERWKRQRVADYSANQKSVWDLKDREGLTPIELYQFDNDIWNYQKVPETLFPELNDVEDTDPLGGEMRWEKRHQGSQSTRRERHSIRDMRYACQQLRGGRELFTTGSNVNLQLGTGDSEDRQELFKFNEYTLSAFDPRYRARFKIVMMRRYHSLILTADGDVLTAGNGSRGRLGNGSTQLSNLCHTKVELDFHRVHQLDSSDHHSIVLTTGGEVLTWGWNRFSQLGYSTTSVNCKKTDFSALDNTCSTKPKKVGSSPWKKTFSSSAKFVSCSKVHSCLLDDQNNLYCWGLNVGQMGTSKSCNDDCNSEFMGHKGKVVASPMMTKLPPFVQDVKQLSCTEFVTFILYGDNQLCVLNNFKILKFNIPKIVSKQAFSNQFDVFTPNSLSKKNRVVKIKSTHSHGNNLCVLYESGSIGILQSSYLHSSAHGWSKLPNSLPITQNWVPHYGWNKCLDFDVSTDGQVILCTVGGCIYKATTGSSFSFKQFKNNKLISGKVTMVSCDSRFSSFAVIKDEIDMIPTAFPKQNLYNDISSFSPLTMASAPSKKLNSEPLSYRTQKREASSYILENFVKGRVHESKDSPSSPHYEAEYTGAEPTTGDQLWKLFQNRWARADQPTHREYLAKGLSREWEPTLTGSVDFSQFDVIFVDRATYRYIGACHRILLEARVPLLVASLAEFGMFSPKNDSGISFQLKGELYPTNGKTVVEVSSGRLIPESLCYALHYLYTDSVPTVSNLPGTTKKKDLETSIKIFVKALDLHLSTFRGDQLSFALSKILDHSLGSGNSLLRTCPDVKVRLSGENVVEVHSFMLQSRSAYFATLFSENWAKRVRHTAEINMPHVSHNEMTCILKYIHGISFQDLFTHCHFTDYKSFVNFVLGVIQVSDEWMMADLKYYLETTLIDYIDASTVMVILVNAHRLLSKTLLIECCWFIHHNIGLLFSEENSKIIEEFFDSHLWAYLEGFISRAKVINGKAISNTSYEDENQMDHLISLFQESRPKFNDIFMNPSDRFEPSFDLGLPLKRPTGAKLSTDRRRSSSNRKASLSQEDLINVRRPSSNSAEARGLEIAGLDFSLLTKYNEEAIGHDFSDLDDQGFVTVGKSRRRASKNRNDEASIADEWGPSVSGKENPRDSLNMAKFEGPTSSIIKEYPLDTESRVKASTTKLTRQTMFPSLSNTSQGPPAAPSPRPSSADGSKSNSATFSGVKKLSQKERIKLAAETNTDPPIEKKAVWGGNSSRKSFAATQTLNAASSAKFPSLSKSLKEQNIKKKPSSVGLTSMGESSAIPLYLANAKTSPPKPARSLKDAIEEERFAKWWAEESEKVQQQLKNQETEVPQNGQGTSNADRSFGTGGSKERYKAGRSRKPLKKERPGAKAAI</sequence>
<organism evidence="5 6">
    <name type="scientific">Lachancea dasiensis</name>
    <dbReference type="NCBI Taxonomy" id="1072105"/>
    <lineage>
        <taxon>Eukaryota</taxon>
        <taxon>Fungi</taxon>
        <taxon>Dikarya</taxon>
        <taxon>Ascomycota</taxon>
        <taxon>Saccharomycotina</taxon>
        <taxon>Saccharomycetes</taxon>
        <taxon>Saccharomycetales</taxon>
        <taxon>Saccharomycetaceae</taxon>
        <taxon>Lachancea</taxon>
    </lineage>
</organism>
<dbReference type="Pfam" id="PF00651">
    <property type="entry name" value="BTB"/>
    <property type="match status" value="1"/>
</dbReference>
<gene>
    <name evidence="5" type="ORF">LADA_0F01442G</name>
</gene>
<dbReference type="Gene3D" id="2.130.10.30">
    <property type="entry name" value="Regulator of chromosome condensation 1/beta-lactamase-inhibitor protein II"/>
    <property type="match status" value="1"/>
</dbReference>
<dbReference type="PROSITE" id="PS50012">
    <property type="entry name" value="RCC1_3"/>
    <property type="match status" value="2"/>
</dbReference>
<evidence type="ECO:0000256" key="1">
    <source>
        <dbReference type="ARBA" id="ARBA00022737"/>
    </source>
</evidence>
<keyword evidence="6" id="KW-1185">Reference proteome</keyword>
<dbReference type="InterPro" id="IPR051625">
    <property type="entry name" value="Signaling_Regulatory_Domain"/>
</dbReference>
<feature type="region of interest" description="Disordered" evidence="3">
    <location>
        <begin position="1376"/>
        <end position="1434"/>
    </location>
</feature>
<name>A0A1G4JI21_9SACH</name>
<dbReference type="Gene3D" id="3.30.710.10">
    <property type="entry name" value="Potassium Channel Kv1.1, Chain A"/>
    <property type="match status" value="1"/>
</dbReference>
<feature type="region of interest" description="Disordered" evidence="3">
    <location>
        <begin position="1073"/>
        <end position="1118"/>
    </location>
</feature>
<reference evidence="5 6" key="1">
    <citation type="submission" date="2016-03" db="EMBL/GenBank/DDBJ databases">
        <authorList>
            <person name="Devillers H."/>
        </authorList>
    </citation>
    <scope>NUCLEOTIDE SEQUENCE [LARGE SCALE GENOMIC DNA]</scope>
    <source>
        <strain evidence="5">CBS 10888</strain>
    </source>
</reference>
<evidence type="ECO:0000256" key="3">
    <source>
        <dbReference type="SAM" id="MobiDB-lite"/>
    </source>
</evidence>
<feature type="repeat" description="RCC1" evidence="2">
    <location>
        <begin position="274"/>
        <end position="344"/>
    </location>
</feature>
<dbReference type="InterPro" id="IPR011333">
    <property type="entry name" value="SKP1/BTB/POZ_sf"/>
</dbReference>
<feature type="compositionally biased region" description="Polar residues" evidence="3">
    <location>
        <begin position="1380"/>
        <end position="1402"/>
    </location>
</feature>
<dbReference type="InterPro" id="IPR009091">
    <property type="entry name" value="RCC1/BLIP-II"/>
</dbReference>
<dbReference type="PROSITE" id="PS50097">
    <property type="entry name" value="BTB"/>
    <property type="match status" value="1"/>
</dbReference>
<protein>
    <submittedName>
        <fullName evidence="5">LADA_0F01442g1_1</fullName>
    </submittedName>
</protein>
<evidence type="ECO:0000256" key="2">
    <source>
        <dbReference type="PROSITE-ProRule" id="PRU00235"/>
    </source>
</evidence>
<feature type="region of interest" description="Disordered" evidence="3">
    <location>
        <begin position="1220"/>
        <end position="1266"/>
    </location>
</feature>
<feature type="domain" description="BTB" evidence="4">
    <location>
        <begin position="850"/>
        <end position="912"/>
    </location>
</feature>
<feature type="repeat" description="RCC1" evidence="2">
    <location>
        <begin position="222"/>
        <end position="273"/>
    </location>
</feature>
<proteinExistence type="predicted"/>
<feature type="region of interest" description="Disordered" evidence="3">
    <location>
        <begin position="635"/>
        <end position="654"/>
    </location>
</feature>
<keyword evidence="1" id="KW-0677">Repeat</keyword>
<evidence type="ECO:0000259" key="4">
    <source>
        <dbReference type="PROSITE" id="PS50097"/>
    </source>
</evidence>
<dbReference type="Pfam" id="PF13540">
    <property type="entry name" value="RCC1_2"/>
    <property type="match status" value="2"/>
</dbReference>
<dbReference type="PANTHER" id="PTHR22872">
    <property type="entry name" value="BTK-BINDING PROTEIN-RELATED"/>
    <property type="match status" value="1"/>
</dbReference>
<dbReference type="InterPro" id="IPR000408">
    <property type="entry name" value="Reg_chr_condens"/>
</dbReference>
<feature type="compositionally biased region" description="Basic and acidic residues" evidence="3">
    <location>
        <begin position="1425"/>
        <end position="1434"/>
    </location>
</feature>
<evidence type="ECO:0000313" key="6">
    <source>
        <dbReference type="Proteomes" id="UP000190274"/>
    </source>
</evidence>
<dbReference type="Proteomes" id="UP000190274">
    <property type="component" value="Chromosome F"/>
</dbReference>
<dbReference type="PANTHER" id="PTHR22872:SF2">
    <property type="entry name" value="INHIBITOR OF BRUTON TYROSINE KINASE"/>
    <property type="match status" value="1"/>
</dbReference>
<dbReference type="SUPFAM" id="SSF54695">
    <property type="entry name" value="POZ domain"/>
    <property type="match status" value="1"/>
</dbReference>
<accession>A0A1G4JI21</accession>
<feature type="compositionally biased region" description="Polar residues" evidence="3">
    <location>
        <begin position="1097"/>
        <end position="1118"/>
    </location>
</feature>
<dbReference type="SUPFAM" id="SSF50985">
    <property type="entry name" value="RCC1/BLIP-II"/>
    <property type="match status" value="1"/>
</dbReference>
<feature type="compositionally biased region" description="Polar residues" evidence="3">
    <location>
        <begin position="1220"/>
        <end position="1237"/>
    </location>
</feature>
<dbReference type="OrthoDB" id="1893551at2759"/>